<keyword evidence="1" id="KW-1133">Transmembrane helix</keyword>
<dbReference type="Pfam" id="PF13129">
    <property type="entry name" value="DUF3953"/>
    <property type="match status" value="1"/>
</dbReference>
<accession>A9VLF5</accession>
<dbReference type="InterPro" id="IPR025018">
    <property type="entry name" value="DUF3953"/>
</dbReference>
<feature type="transmembrane region" description="Helical" evidence="1">
    <location>
        <begin position="30"/>
        <end position="49"/>
    </location>
</feature>
<proteinExistence type="predicted"/>
<gene>
    <name evidence="2" type="ordered locus">BcerKBAB4_4625</name>
</gene>
<evidence type="ECO:0008006" key="4">
    <source>
        <dbReference type="Google" id="ProtNLM"/>
    </source>
</evidence>
<name>A9VLF5_BACMK</name>
<dbReference type="HOGENOM" id="CLU_3195943_0_0_9"/>
<protein>
    <recommendedName>
        <fullName evidence="4">DUF3953 domain-containing protein</fullName>
    </recommendedName>
</protein>
<dbReference type="AlphaFoldDB" id="A9VLF5"/>
<feature type="transmembrane region" description="Helical" evidence="1">
    <location>
        <begin position="6"/>
        <end position="23"/>
    </location>
</feature>
<organism evidence="2 3">
    <name type="scientific">Bacillus mycoides (strain KBAB4)</name>
    <name type="common">Bacillus weihenstephanensis</name>
    <dbReference type="NCBI Taxonomy" id="315730"/>
    <lineage>
        <taxon>Bacteria</taxon>
        <taxon>Bacillati</taxon>
        <taxon>Bacillota</taxon>
        <taxon>Bacilli</taxon>
        <taxon>Bacillales</taxon>
        <taxon>Bacillaceae</taxon>
        <taxon>Bacillus</taxon>
        <taxon>Bacillus cereus group</taxon>
    </lineage>
</organism>
<keyword evidence="1" id="KW-0812">Transmembrane</keyword>
<dbReference type="EMBL" id="CP000903">
    <property type="protein sequence ID" value="ABY45779.1"/>
    <property type="molecule type" value="Genomic_DNA"/>
</dbReference>
<evidence type="ECO:0000313" key="2">
    <source>
        <dbReference type="EMBL" id="ABY45779.1"/>
    </source>
</evidence>
<dbReference type="Proteomes" id="UP000002154">
    <property type="component" value="Chromosome"/>
</dbReference>
<evidence type="ECO:0000256" key="1">
    <source>
        <dbReference type="SAM" id="Phobius"/>
    </source>
</evidence>
<evidence type="ECO:0000313" key="3">
    <source>
        <dbReference type="Proteomes" id="UP000002154"/>
    </source>
</evidence>
<reference evidence="2 3" key="1">
    <citation type="journal article" date="2008" name="Chem. Biol. Interact.">
        <title>Extending the Bacillus cereus group genomics to putative food-borne pathogens of different toxicity.</title>
        <authorList>
            <person name="Lapidus A."/>
            <person name="Goltsman E."/>
            <person name="Auger S."/>
            <person name="Galleron N."/>
            <person name="Segurens B."/>
            <person name="Dossat C."/>
            <person name="Land M.L."/>
            <person name="Broussolle V."/>
            <person name="Brillard J."/>
            <person name="Guinebretiere M.H."/>
            <person name="Sanchis V."/>
            <person name="Nguen-The C."/>
            <person name="Lereclus D."/>
            <person name="Richardson P."/>
            <person name="Wincker P."/>
            <person name="Weissenbach J."/>
            <person name="Ehrlich S.D."/>
            <person name="Sorokin A."/>
        </authorList>
    </citation>
    <scope>NUCLEOTIDE SEQUENCE [LARGE SCALE GENOMIC DNA]</scope>
    <source>
        <strain evidence="2 3">KBAB4</strain>
    </source>
</reference>
<keyword evidence="1" id="KW-0472">Membrane</keyword>
<dbReference type="KEGG" id="bwe:BcerKBAB4_4625"/>
<sequence>MLLPFVFILLSIMFILFGIDEIKEQQKAKAFVYFLGSAFILYVGVSSMLS</sequence>